<dbReference type="GO" id="GO:0035515">
    <property type="term" value="F:oxidative RNA demethylase activity"/>
    <property type="evidence" value="ECO:0007669"/>
    <property type="project" value="TreeGrafter"/>
</dbReference>
<keyword evidence="10" id="KW-1185">Reference proteome</keyword>
<proteinExistence type="inferred from homology"/>
<protein>
    <submittedName>
        <fullName evidence="9">Alpha-ketoglutarate-dependent dioxygenase AlkB</fullName>
    </submittedName>
</protein>
<dbReference type="GO" id="GO:0005737">
    <property type="term" value="C:cytoplasm"/>
    <property type="evidence" value="ECO:0007669"/>
    <property type="project" value="TreeGrafter"/>
</dbReference>
<dbReference type="OrthoDB" id="6614653at2759"/>
<evidence type="ECO:0000256" key="1">
    <source>
        <dbReference type="ARBA" id="ARBA00007879"/>
    </source>
</evidence>
<dbReference type="InterPro" id="IPR027450">
    <property type="entry name" value="AlkB-like"/>
</dbReference>
<name>A0A2J7ZK97_9CHLO</name>
<dbReference type="GO" id="GO:0035513">
    <property type="term" value="P:oxidative RNA demethylation"/>
    <property type="evidence" value="ECO:0007669"/>
    <property type="project" value="TreeGrafter"/>
</dbReference>
<comment type="cofactor">
    <cofactor evidence="6">
        <name>Fe(2+)</name>
        <dbReference type="ChEBI" id="CHEBI:29033"/>
    </cofactor>
    <text evidence="6">Binds 1 Fe(2+) ion per subunit.</text>
</comment>
<feature type="compositionally biased region" description="Low complexity" evidence="7">
    <location>
        <begin position="50"/>
        <end position="59"/>
    </location>
</feature>
<evidence type="ECO:0000313" key="9">
    <source>
        <dbReference type="EMBL" id="PNH00684.1"/>
    </source>
</evidence>
<comment type="caution">
    <text evidence="9">The sequence shown here is derived from an EMBL/GenBank/DDBJ whole genome shotgun (WGS) entry which is preliminary data.</text>
</comment>
<feature type="binding site" evidence="6">
    <location>
        <position position="164"/>
    </location>
    <ligand>
        <name>Fe cation</name>
        <dbReference type="ChEBI" id="CHEBI:24875"/>
        <note>catalytic</note>
    </ligand>
</feature>
<feature type="domain" description="Alpha-ketoglutarate-dependent dioxygenase AlkB-like" evidence="8">
    <location>
        <begin position="97"/>
        <end position="194"/>
    </location>
</feature>
<reference evidence="9 10" key="1">
    <citation type="journal article" date="2017" name="Mol. Biol. Evol.">
        <title>The 4-celled Tetrabaena socialis nuclear genome reveals the essential components for genetic control of cell number at the origin of multicellularity in the volvocine lineage.</title>
        <authorList>
            <person name="Featherston J."/>
            <person name="Arakaki Y."/>
            <person name="Hanschen E.R."/>
            <person name="Ferris P.J."/>
            <person name="Michod R.E."/>
            <person name="Olson B.J.S.C."/>
            <person name="Nozaki H."/>
            <person name="Durand P.M."/>
        </authorList>
    </citation>
    <scope>NUCLEOTIDE SEQUENCE [LARGE SCALE GENOMIC DNA]</scope>
    <source>
        <strain evidence="9 10">NIES-571</strain>
    </source>
</reference>
<dbReference type="GO" id="GO:0008198">
    <property type="term" value="F:ferrous iron binding"/>
    <property type="evidence" value="ECO:0007669"/>
    <property type="project" value="TreeGrafter"/>
</dbReference>
<feature type="region of interest" description="Disordered" evidence="7">
    <location>
        <begin position="1"/>
        <end position="25"/>
    </location>
</feature>
<dbReference type="Pfam" id="PF13532">
    <property type="entry name" value="2OG-FeII_Oxy_2"/>
    <property type="match status" value="1"/>
</dbReference>
<evidence type="ECO:0000256" key="6">
    <source>
        <dbReference type="PIRSR" id="PIRSR604574-2"/>
    </source>
</evidence>
<evidence type="ECO:0000256" key="3">
    <source>
        <dbReference type="ARBA" id="ARBA00022964"/>
    </source>
</evidence>
<comment type="similarity">
    <text evidence="1">Belongs to the alkB family.</text>
</comment>
<dbReference type="InterPro" id="IPR004574">
    <property type="entry name" value="Alkb"/>
</dbReference>
<organism evidence="9 10">
    <name type="scientific">Tetrabaena socialis</name>
    <dbReference type="NCBI Taxonomy" id="47790"/>
    <lineage>
        <taxon>Eukaryota</taxon>
        <taxon>Viridiplantae</taxon>
        <taxon>Chlorophyta</taxon>
        <taxon>core chlorophytes</taxon>
        <taxon>Chlorophyceae</taxon>
        <taxon>CS clade</taxon>
        <taxon>Chlamydomonadales</taxon>
        <taxon>Tetrabaenaceae</taxon>
        <taxon>Tetrabaena</taxon>
    </lineage>
</organism>
<feature type="region of interest" description="Disordered" evidence="7">
    <location>
        <begin position="37"/>
        <end position="61"/>
    </location>
</feature>
<dbReference type="Gene3D" id="2.60.120.590">
    <property type="entry name" value="Alpha-ketoglutarate-dependent dioxygenase AlkB-like"/>
    <property type="match status" value="1"/>
</dbReference>
<dbReference type="GO" id="GO:0035516">
    <property type="term" value="F:broad specificity oxidative DNA demethylase activity"/>
    <property type="evidence" value="ECO:0007669"/>
    <property type="project" value="TreeGrafter"/>
</dbReference>
<gene>
    <name evidence="9" type="ORF">TSOC_013481</name>
</gene>
<accession>A0A2J7ZK97</accession>
<dbReference type="Proteomes" id="UP000236333">
    <property type="component" value="Unassembled WGS sequence"/>
</dbReference>
<keyword evidence="4" id="KW-0560">Oxidoreductase</keyword>
<evidence type="ECO:0000256" key="7">
    <source>
        <dbReference type="SAM" id="MobiDB-lite"/>
    </source>
</evidence>
<feature type="binding site" evidence="6">
    <location>
        <position position="106"/>
    </location>
    <ligand>
        <name>Fe cation</name>
        <dbReference type="ChEBI" id="CHEBI:24875"/>
        <note>catalytic</note>
    </ligand>
</feature>
<evidence type="ECO:0000256" key="4">
    <source>
        <dbReference type="ARBA" id="ARBA00023002"/>
    </source>
</evidence>
<keyword evidence="5 6" id="KW-0408">Iron</keyword>
<dbReference type="InterPro" id="IPR037151">
    <property type="entry name" value="AlkB-like_sf"/>
</dbReference>
<dbReference type="AlphaFoldDB" id="A0A2J7ZK97"/>
<dbReference type="EMBL" id="PGGS01001230">
    <property type="protein sequence ID" value="PNH00684.1"/>
    <property type="molecule type" value="Genomic_DNA"/>
</dbReference>
<sequence>AGAGASSGWQNMGATGGGAAGPAAAAAGDDFSRFVVDDRTAGGGRGGMAGSRSKGGSRADLTALEAGAAGVEKPAATAAAAPPAASGSPAAAAVGPDGRVLGMFKDKDETADSLRAGLPVVSISLGDSADFLYGRTREAEAADSVRLESGDVLVFGGPGRMIFHSVARVLPHTAPKQLLDATGLRPGRLNLTFRQYRAG</sequence>
<dbReference type="SUPFAM" id="SSF51197">
    <property type="entry name" value="Clavaminate synthase-like"/>
    <property type="match status" value="1"/>
</dbReference>
<evidence type="ECO:0000256" key="2">
    <source>
        <dbReference type="ARBA" id="ARBA00022723"/>
    </source>
</evidence>
<keyword evidence="2 6" id="KW-0479">Metal-binding</keyword>
<keyword evidence="3 9" id="KW-0223">Dioxygenase</keyword>
<evidence type="ECO:0000259" key="8">
    <source>
        <dbReference type="Pfam" id="PF13532"/>
    </source>
</evidence>
<evidence type="ECO:0000313" key="10">
    <source>
        <dbReference type="Proteomes" id="UP000236333"/>
    </source>
</evidence>
<dbReference type="PANTHER" id="PTHR16557:SF2">
    <property type="entry name" value="NUCLEIC ACID DIOXYGENASE ALKBH1"/>
    <property type="match status" value="1"/>
</dbReference>
<dbReference type="PANTHER" id="PTHR16557">
    <property type="entry name" value="ALKYLATED DNA REPAIR PROTEIN ALKB-RELATED"/>
    <property type="match status" value="1"/>
</dbReference>
<evidence type="ECO:0000256" key="5">
    <source>
        <dbReference type="ARBA" id="ARBA00023004"/>
    </source>
</evidence>
<feature type="non-terminal residue" evidence="9">
    <location>
        <position position="1"/>
    </location>
</feature>